<dbReference type="InterPro" id="IPR011043">
    <property type="entry name" value="Gal_Oxase/kelch_b-propeller"/>
</dbReference>
<name>A0ABV6LFZ8_9SPHI</name>
<evidence type="ECO:0000256" key="1">
    <source>
        <dbReference type="SAM" id="Phobius"/>
    </source>
</evidence>
<feature type="transmembrane region" description="Helical" evidence="1">
    <location>
        <begin position="549"/>
        <end position="569"/>
    </location>
</feature>
<dbReference type="EMBL" id="JBHLTS010000078">
    <property type="protein sequence ID" value="MFC0518359.1"/>
    <property type="molecule type" value="Genomic_DNA"/>
</dbReference>
<keyword evidence="1" id="KW-1133">Transmembrane helix</keyword>
<dbReference type="PANTHER" id="PTHR35807">
    <property type="entry name" value="TRANSCRIPTIONAL REGULATOR REDD-RELATED"/>
    <property type="match status" value="1"/>
</dbReference>
<protein>
    <submittedName>
        <fullName evidence="2">Galactose oxidase</fullName>
    </submittedName>
</protein>
<dbReference type="PANTHER" id="PTHR35807:SF1">
    <property type="entry name" value="TRANSCRIPTIONAL REGULATOR REDD"/>
    <property type="match status" value="1"/>
</dbReference>
<dbReference type="InterPro" id="IPR015915">
    <property type="entry name" value="Kelch-typ_b-propeller"/>
</dbReference>
<proteinExistence type="predicted"/>
<sequence>MRFFLSGIIVVVLLNLLFISPVCAQSYGLGFYSHEVVQDKRTGLDLDLKNLARKDKFELSFDLSFIPNRAIYFGYILRLIGDDNQNVDLVYDNQANTKHFKIIIGERLSKISFNIDDKPLFERWNNLKILIDYKSDRITVISGNESFSETGIHLKASSNYKLLFGANAYKQFQTTDLPPFKLRDVRVLQNTEQIANWPLNEWQGSVVNETENQNNGSVNNPLWIKARHRNWQLEKEFTVPGDASLAFDAANEDVFIITADSLVTYSVNKTPQLKSKAYASGRQMLVPGDQTLYANNKLYYLFMDQTAVGTFDFVTGKWDKGYRNLATNNGHLNKFFCKTDTSVYTIGGYGQLVYKDSVRRFSLNTKQWEKVKFKGDVFTPRYLAGLGANVNGDTVYVIGGYGSASGQQIVNPRNIYDMVRFTVKDKAFKKLFNIDVKNEDFVFANSLVINSKDKTYYGLIFPQHKFNSSLQLIKGSLDKPAYEMVGDTIPFQFHDVSAYADLYYLPNSAKFLSVTLFKENDRTRVKIYSLLSPPEPIATNILSESHIGYLLWIGGACVLCLGIGAFVVINRRKKAALQPLPEPQKIAAEMVLPVNELQDLAVPEDNESRLHANKNAIFLFGDLQLFTPDGNEITKYFTPLLKELFLVILMYSVKFDRGVSSEKLNEILWFDKSEKSARNNRSVNIAKLKSLLDKMGHCHLSKDTGYWKIEIDYNEIQVDYHNYLNIVSNKSKLNKQKIIQLTHITQRGNFLSNIEYEWLDAFKSEVSNEITDSYIQFANSIKVTDDPEFLIKLANDIFYFDPVNEEAMILKCKALSHIGKHSLAKNTFENFNKEYKAIYGEAFERDFHSILE</sequence>
<dbReference type="InterPro" id="IPR051677">
    <property type="entry name" value="AfsR-DnrI-RedD_regulator"/>
</dbReference>
<reference evidence="2 3" key="1">
    <citation type="submission" date="2024-09" db="EMBL/GenBank/DDBJ databases">
        <authorList>
            <person name="Sun Q."/>
            <person name="Mori K."/>
        </authorList>
    </citation>
    <scope>NUCLEOTIDE SEQUENCE [LARGE SCALE GENOMIC DNA]</scope>
    <source>
        <strain evidence="2 3">NCAIM B.02415</strain>
    </source>
</reference>
<keyword evidence="1" id="KW-0472">Membrane</keyword>
<keyword evidence="3" id="KW-1185">Reference proteome</keyword>
<evidence type="ECO:0000313" key="2">
    <source>
        <dbReference type="EMBL" id="MFC0518359.1"/>
    </source>
</evidence>
<accession>A0ABV6LFZ8</accession>
<dbReference type="Gene3D" id="2.120.10.80">
    <property type="entry name" value="Kelch-type beta propeller"/>
    <property type="match status" value="1"/>
</dbReference>
<dbReference type="RefSeq" id="WP_377026081.1">
    <property type="nucleotide sequence ID" value="NZ_JBHLTS010000078.1"/>
</dbReference>
<comment type="caution">
    <text evidence="2">The sequence shown here is derived from an EMBL/GenBank/DDBJ whole genome shotgun (WGS) entry which is preliminary data.</text>
</comment>
<organism evidence="2 3">
    <name type="scientific">Mucilaginibacter angelicae</name>
    <dbReference type="NCBI Taxonomy" id="869718"/>
    <lineage>
        <taxon>Bacteria</taxon>
        <taxon>Pseudomonadati</taxon>
        <taxon>Bacteroidota</taxon>
        <taxon>Sphingobacteriia</taxon>
        <taxon>Sphingobacteriales</taxon>
        <taxon>Sphingobacteriaceae</taxon>
        <taxon>Mucilaginibacter</taxon>
    </lineage>
</organism>
<gene>
    <name evidence="2" type="ORF">ACFFGT_29365</name>
</gene>
<keyword evidence="1" id="KW-0812">Transmembrane</keyword>
<evidence type="ECO:0000313" key="3">
    <source>
        <dbReference type="Proteomes" id="UP001589828"/>
    </source>
</evidence>
<dbReference type="Proteomes" id="UP001589828">
    <property type="component" value="Unassembled WGS sequence"/>
</dbReference>
<dbReference type="SUPFAM" id="SSF50965">
    <property type="entry name" value="Galactose oxidase, central domain"/>
    <property type="match status" value="1"/>
</dbReference>